<keyword evidence="1" id="KW-0472">Membrane</keyword>
<evidence type="ECO:0000256" key="1">
    <source>
        <dbReference type="SAM" id="Phobius"/>
    </source>
</evidence>
<feature type="transmembrane region" description="Helical" evidence="1">
    <location>
        <begin position="6"/>
        <end position="26"/>
    </location>
</feature>
<name>A0ABP9FPY3_9ACTN</name>
<dbReference type="Proteomes" id="UP001501521">
    <property type="component" value="Unassembled WGS sequence"/>
</dbReference>
<protein>
    <submittedName>
        <fullName evidence="2">Uncharacterized protein</fullName>
    </submittedName>
</protein>
<gene>
    <name evidence="2" type="ORF">GCM10025789_20330</name>
</gene>
<reference evidence="3" key="1">
    <citation type="journal article" date="2019" name="Int. J. Syst. Evol. Microbiol.">
        <title>The Global Catalogue of Microorganisms (GCM) 10K type strain sequencing project: providing services to taxonomists for standard genome sequencing and annotation.</title>
        <authorList>
            <consortium name="The Broad Institute Genomics Platform"/>
            <consortium name="The Broad Institute Genome Sequencing Center for Infectious Disease"/>
            <person name="Wu L."/>
            <person name="Ma J."/>
        </authorList>
    </citation>
    <scope>NUCLEOTIDE SEQUENCE [LARGE SCALE GENOMIC DNA]</scope>
    <source>
        <strain evidence="3">JCM 19125</strain>
    </source>
</reference>
<organism evidence="2 3">
    <name type="scientific">Tessaracoccus lubricantis</name>
    <dbReference type="NCBI Taxonomy" id="545543"/>
    <lineage>
        <taxon>Bacteria</taxon>
        <taxon>Bacillati</taxon>
        <taxon>Actinomycetota</taxon>
        <taxon>Actinomycetes</taxon>
        <taxon>Propionibacteriales</taxon>
        <taxon>Propionibacteriaceae</taxon>
        <taxon>Tessaracoccus</taxon>
    </lineage>
</organism>
<accession>A0ABP9FPY3</accession>
<evidence type="ECO:0000313" key="3">
    <source>
        <dbReference type="Proteomes" id="UP001501521"/>
    </source>
</evidence>
<keyword evidence="3" id="KW-1185">Reference proteome</keyword>
<evidence type="ECO:0000313" key="2">
    <source>
        <dbReference type="EMBL" id="GAA4901646.1"/>
    </source>
</evidence>
<dbReference type="EMBL" id="BAABLV010000034">
    <property type="protein sequence ID" value="GAA4901646.1"/>
    <property type="molecule type" value="Genomic_DNA"/>
</dbReference>
<dbReference type="InterPro" id="IPR027409">
    <property type="entry name" value="GroEL-like_apical_dom_sf"/>
</dbReference>
<dbReference type="Gene3D" id="3.50.7.10">
    <property type="entry name" value="GroEL"/>
    <property type="match status" value="1"/>
</dbReference>
<keyword evidence="1" id="KW-0812">Transmembrane</keyword>
<keyword evidence="1" id="KW-1133">Transmembrane helix</keyword>
<comment type="caution">
    <text evidence="2">The sequence shown here is derived from an EMBL/GenBank/DDBJ whole genome shotgun (WGS) entry which is preliminary data.</text>
</comment>
<proteinExistence type="predicted"/>
<sequence length="213" mass="22903">MHMPSWLWFVIVLGVGLLILAAAVLLDRRQARRLTGAGEPAPRRGHAEVDTHVPHYVTQDEIDDLPSPAAGHGRELPKRGEGFGFGHAHPDFATNPDGASYAHPLVLVVDGELTAMRELLAPLKWATSETPLVVVAAGLHPEVLATLAANRRALGMPVLAAAANRRDRRRLAELTGAEELSVTDLQAGYVPHSALGRARHWSSTGTRTWVEAG</sequence>
<dbReference type="SUPFAM" id="SSF52029">
    <property type="entry name" value="GroEL apical domain-like"/>
    <property type="match status" value="1"/>
</dbReference>